<dbReference type="HOGENOM" id="CLU_001570_17_6_1"/>
<comment type="cofactor">
    <cofactor evidence="1 9">
        <name>FMN</name>
        <dbReference type="ChEBI" id="CHEBI:58210"/>
    </cofactor>
</comment>
<dbReference type="GO" id="GO:0016226">
    <property type="term" value="P:iron-sulfur cluster assembly"/>
    <property type="evidence" value="ECO:0007669"/>
    <property type="project" value="UniProtKB-UniRule"/>
</dbReference>
<dbReference type="InterPro" id="IPR023173">
    <property type="entry name" value="NADPH_Cyt_P450_Rdtase_alpha"/>
</dbReference>
<feature type="binding site" evidence="9">
    <location>
        <begin position="422"/>
        <end position="425"/>
    </location>
    <ligand>
        <name>FAD</name>
        <dbReference type="ChEBI" id="CHEBI:57692"/>
    </ligand>
</feature>
<comment type="similarity">
    <text evidence="9">In the N-terminal section; belongs to the flavodoxin family.</text>
</comment>
<dbReference type="Gene3D" id="1.20.990.10">
    <property type="entry name" value="NADPH-cytochrome p450 Reductase, Chain A, domain 3"/>
    <property type="match status" value="1"/>
</dbReference>
<dbReference type="STRING" id="1051891.A0A0C3QI40"/>
<feature type="binding site" evidence="9">
    <location>
        <begin position="72"/>
        <end position="75"/>
    </location>
    <ligand>
        <name>FMN</name>
        <dbReference type="ChEBI" id="CHEBI:58210"/>
    </ligand>
</feature>
<evidence type="ECO:0000256" key="4">
    <source>
        <dbReference type="ARBA" id="ARBA00022630"/>
    </source>
</evidence>
<comment type="similarity">
    <text evidence="9">Belongs to the NADPH-dependent diflavin oxidoreductase NDOR1 family.</text>
</comment>
<evidence type="ECO:0000256" key="7">
    <source>
        <dbReference type="ARBA" id="ARBA00022857"/>
    </source>
</evidence>
<dbReference type="GO" id="GO:0005739">
    <property type="term" value="C:mitochondrion"/>
    <property type="evidence" value="ECO:0007669"/>
    <property type="project" value="UniProtKB-SubCell"/>
</dbReference>
<dbReference type="Pfam" id="PF00667">
    <property type="entry name" value="FAD_binding_1"/>
    <property type="match status" value="1"/>
</dbReference>
<dbReference type="Proteomes" id="UP000054248">
    <property type="component" value="Unassembled WGS sequence"/>
</dbReference>
<dbReference type="GO" id="GO:0050661">
    <property type="term" value="F:NADP binding"/>
    <property type="evidence" value="ECO:0007669"/>
    <property type="project" value="UniProtKB-UniRule"/>
</dbReference>
<dbReference type="PRINTS" id="PR00369">
    <property type="entry name" value="FLAVODOXIN"/>
</dbReference>
<keyword evidence="8 9" id="KW-0560">Oxidoreductase</keyword>
<feature type="binding site" evidence="9">
    <location>
        <position position="463"/>
    </location>
    <ligand>
        <name>NADP(+)</name>
        <dbReference type="ChEBI" id="CHEBI:58349"/>
    </ligand>
</feature>
<evidence type="ECO:0000256" key="2">
    <source>
        <dbReference type="ARBA" id="ARBA00001974"/>
    </source>
</evidence>
<dbReference type="GO" id="GO:0010181">
    <property type="term" value="F:FMN binding"/>
    <property type="evidence" value="ECO:0007669"/>
    <property type="project" value="UniProtKB-UniRule"/>
</dbReference>
<evidence type="ECO:0000256" key="8">
    <source>
        <dbReference type="ARBA" id="ARBA00023002"/>
    </source>
</evidence>
<dbReference type="PROSITE" id="PS50902">
    <property type="entry name" value="FLAVODOXIN_LIKE"/>
    <property type="match status" value="1"/>
</dbReference>
<dbReference type="GO" id="GO:0016651">
    <property type="term" value="F:oxidoreductase activity, acting on NAD(P)H"/>
    <property type="evidence" value="ECO:0007669"/>
    <property type="project" value="UniProtKB-UniRule"/>
</dbReference>
<proteinExistence type="inferred from homology"/>
<dbReference type="InterPro" id="IPR039261">
    <property type="entry name" value="FNR_nucleotide-bd"/>
</dbReference>
<dbReference type="InterPro" id="IPR001433">
    <property type="entry name" value="OxRdtase_FAD/NAD-bd"/>
</dbReference>
<dbReference type="SUPFAM" id="SSF52218">
    <property type="entry name" value="Flavoproteins"/>
    <property type="match status" value="1"/>
</dbReference>
<dbReference type="InterPro" id="IPR003097">
    <property type="entry name" value="CysJ-like_FAD-binding"/>
</dbReference>
<dbReference type="HAMAP" id="MF_03178">
    <property type="entry name" value="NDOR1"/>
    <property type="match status" value="1"/>
</dbReference>
<organism evidence="12 13">
    <name type="scientific">Tulasnella calospora MUT 4182</name>
    <dbReference type="NCBI Taxonomy" id="1051891"/>
    <lineage>
        <taxon>Eukaryota</taxon>
        <taxon>Fungi</taxon>
        <taxon>Dikarya</taxon>
        <taxon>Basidiomycota</taxon>
        <taxon>Agaricomycotina</taxon>
        <taxon>Agaricomycetes</taxon>
        <taxon>Cantharellales</taxon>
        <taxon>Tulasnellaceae</taxon>
        <taxon>Tulasnella</taxon>
    </lineage>
</organism>
<keyword evidence="6 9" id="KW-0274">FAD</keyword>
<evidence type="ECO:0000256" key="6">
    <source>
        <dbReference type="ARBA" id="ARBA00022827"/>
    </source>
</evidence>
<dbReference type="GO" id="GO:0005829">
    <property type="term" value="C:cytosol"/>
    <property type="evidence" value="ECO:0007669"/>
    <property type="project" value="TreeGrafter"/>
</dbReference>
<comment type="caution">
    <text evidence="9">Lacks conserved residue(s) required for the propagation of feature annotation.</text>
</comment>
<comment type="function">
    <text evidence="9">NADPH-dependent reductase which is a central component of the cytosolic iron-sulfur (Fe-S) protein assembly (CIA) machinery. Transfers electrons from NADPH via its FAD and FMN prosthetic groups to the [2Fe-2S] cluster of DRE2, another key component of the CIA machinery. In turn, this reduced cluster provides electrons for assembly of cytosolic iron-sulfur cluster proteins. Positively controls H(2)O(2)-induced cell death.</text>
</comment>
<evidence type="ECO:0000259" key="11">
    <source>
        <dbReference type="PROSITE" id="PS51384"/>
    </source>
</evidence>
<dbReference type="GO" id="GO:0160246">
    <property type="term" value="F:NADPH-iron-sulfur [2Fe-2S] protein oxidoreductase activity"/>
    <property type="evidence" value="ECO:0007669"/>
    <property type="project" value="InterPro"/>
</dbReference>
<comment type="cofactor">
    <cofactor evidence="2 9">
        <name>FAD</name>
        <dbReference type="ChEBI" id="CHEBI:57692"/>
    </cofactor>
</comment>
<dbReference type="InterPro" id="IPR028879">
    <property type="entry name" value="NDOR1"/>
</dbReference>
<reference evidence="13" key="2">
    <citation type="submission" date="2015-01" db="EMBL/GenBank/DDBJ databases">
        <title>Evolutionary Origins and Diversification of the Mycorrhizal Mutualists.</title>
        <authorList>
            <consortium name="DOE Joint Genome Institute"/>
            <consortium name="Mycorrhizal Genomics Consortium"/>
            <person name="Kohler A."/>
            <person name="Kuo A."/>
            <person name="Nagy L.G."/>
            <person name="Floudas D."/>
            <person name="Copeland A."/>
            <person name="Barry K.W."/>
            <person name="Cichocki N."/>
            <person name="Veneault-Fourrey C."/>
            <person name="LaButti K."/>
            <person name="Lindquist E.A."/>
            <person name="Lipzen A."/>
            <person name="Lundell T."/>
            <person name="Morin E."/>
            <person name="Murat C."/>
            <person name="Riley R."/>
            <person name="Ohm R."/>
            <person name="Sun H."/>
            <person name="Tunlid A."/>
            <person name="Henrissat B."/>
            <person name="Grigoriev I.V."/>
            <person name="Hibbett D.S."/>
            <person name="Martin F."/>
        </authorList>
    </citation>
    <scope>NUCLEOTIDE SEQUENCE [LARGE SCALE GENOMIC DNA]</scope>
    <source>
        <strain evidence="13">MUT 4182</strain>
    </source>
</reference>
<keyword evidence="13" id="KW-1185">Reference proteome</keyword>
<feature type="binding site" evidence="9">
    <location>
        <begin position="25"/>
        <end position="30"/>
    </location>
    <ligand>
        <name>FMN</name>
        <dbReference type="ChEBI" id="CHEBI:58210"/>
    </ligand>
</feature>
<name>A0A0C3QI40_9AGAM</name>
<keyword evidence="5 9" id="KW-0288">FMN</keyword>
<dbReference type="EMBL" id="KN823025">
    <property type="protein sequence ID" value="KIO26386.1"/>
    <property type="molecule type" value="Genomic_DNA"/>
</dbReference>
<evidence type="ECO:0000256" key="3">
    <source>
        <dbReference type="ARBA" id="ARBA00022490"/>
    </source>
</evidence>
<evidence type="ECO:0000256" key="1">
    <source>
        <dbReference type="ARBA" id="ARBA00001917"/>
    </source>
</evidence>
<feature type="domain" description="Flavodoxin-like" evidence="10">
    <location>
        <begin position="19"/>
        <end position="163"/>
    </location>
</feature>
<keyword evidence="4 9" id="KW-0285">Flavoprotein</keyword>
<dbReference type="Gene3D" id="3.40.50.80">
    <property type="entry name" value="Nucleotide-binding domain of ferredoxin-NADP reductase (FNR) module"/>
    <property type="match status" value="1"/>
</dbReference>
<dbReference type="InterPro" id="IPR029039">
    <property type="entry name" value="Flavoprotein-like_sf"/>
</dbReference>
<dbReference type="PANTHER" id="PTHR19384:SF10">
    <property type="entry name" value="NADPH-DEPENDENT DIFLAVIN OXIDOREDUCTASE 1"/>
    <property type="match status" value="1"/>
</dbReference>
<keyword evidence="9" id="KW-0496">Mitochondrion</keyword>
<dbReference type="Pfam" id="PF00175">
    <property type="entry name" value="NAD_binding_1"/>
    <property type="match status" value="1"/>
</dbReference>
<dbReference type="FunFam" id="3.40.50.80:FF:000032">
    <property type="entry name" value="NADPH-dependent diflavin oxidoreductase 1"/>
    <property type="match status" value="1"/>
</dbReference>
<dbReference type="SUPFAM" id="SSF63380">
    <property type="entry name" value="Riboflavin synthase domain-like"/>
    <property type="match status" value="1"/>
</dbReference>
<dbReference type="Gene3D" id="2.40.30.10">
    <property type="entry name" value="Translation factors"/>
    <property type="match status" value="1"/>
</dbReference>
<dbReference type="EC" id="1.18.1.-" evidence="9"/>
<evidence type="ECO:0000313" key="13">
    <source>
        <dbReference type="Proteomes" id="UP000054248"/>
    </source>
</evidence>
<dbReference type="PANTHER" id="PTHR19384">
    <property type="entry name" value="NITRIC OXIDE SYNTHASE-RELATED"/>
    <property type="match status" value="1"/>
</dbReference>
<protein>
    <recommendedName>
        <fullName evidence="9">NADPH-dependent diflavin oxidoreductase 1</fullName>
        <ecNumber evidence="9">1.18.1.-</ecNumber>
    </recommendedName>
    <alternativeName>
        <fullName evidence="9">NADPH-dependent FMN and FAD-containing oxidoreductase</fullName>
    </alternativeName>
</protein>
<feature type="binding site" evidence="9">
    <location>
        <begin position="524"/>
        <end position="528"/>
    </location>
    <ligand>
        <name>NADP(+)</name>
        <dbReference type="ChEBI" id="CHEBI:58349"/>
    </ligand>
</feature>
<feature type="binding site" evidence="9">
    <location>
        <begin position="388"/>
        <end position="391"/>
    </location>
    <ligand>
        <name>FAD</name>
        <dbReference type="ChEBI" id="CHEBI:57692"/>
    </ligand>
</feature>
<feature type="domain" description="FAD-binding FR-type" evidence="11">
    <location>
        <begin position="213"/>
        <end position="449"/>
    </location>
</feature>
<sequence length="601" mass="68094">MTEHIDYDGTSQDDESHPFLILFGSETGNAQDVAERIGLEAFKRGYKTRLMAMDAYPLDDLVDEPLVIFVCSTTGNGAEPRNMMTLWKTLLRSDLPTDLLDTTHFAVFGLGDSGYERFNWAAKKLQRRLLSLGAIELIGRGDADDQDFYGIESAFGPWVSRLFEALSSTFAGTGQHAEIPVPTRPEARVIMTVPGQPDILSHQMEGLKLRSDRGRIPVTLTCNERMTRADWFQEVRRIEFAADDDISYEPGDVAVLYPENPEDDVNWLLKRMGWEDAADVTYSISPSNPDWPLPTEFPATATIRQLLTKHLDICSVPRRSFFENIRHFTSDEREKEKLDDFCTKEGLDDLHSYTTRPRRTIIEVLSEFKSVAIAPEYAINVFPLLRPREFSIASSLKAHPREVHLCVAIVKYRTIMKGTRRGVCTSWLASLPVGTRLEIGLADGMMRLPENLKKPIVMVGPGTGVAPFRAFEEERAFAGAKDNTLYFGCRSLEADCHYRQEWEGYASEGELTFRLAVSRDQDRKVYVQHLIQEDVFQIFEHLVSNEGHFYICGSSNQMPKAVRKAVIGCIAKGGEGWDEQKAEEFVKKMELDGRWGEECWS</sequence>
<comment type="catalytic activity">
    <reaction evidence="9">
        <text>2 oxidized [2Fe-2S]-[protein] + NADPH = 2 reduced [2Fe-2S]-[protein] + NADP(+) + H(+)</text>
        <dbReference type="Rhea" id="RHEA:67716"/>
        <dbReference type="Rhea" id="RHEA-COMP:17327"/>
        <dbReference type="Rhea" id="RHEA-COMP:17328"/>
        <dbReference type="ChEBI" id="CHEBI:15378"/>
        <dbReference type="ChEBI" id="CHEBI:33737"/>
        <dbReference type="ChEBI" id="CHEBI:33738"/>
        <dbReference type="ChEBI" id="CHEBI:57783"/>
        <dbReference type="ChEBI" id="CHEBI:58349"/>
    </reaction>
</comment>
<gene>
    <name evidence="9" type="primary">TAH18</name>
    <name evidence="12" type="ORF">M407DRAFT_235215</name>
</gene>
<dbReference type="GO" id="GO:0050660">
    <property type="term" value="F:flavin adenine dinucleotide binding"/>
    <property type="evidence" value="ECO:0007669"/>
    <property type="project" value="UniProtKB-UniRule"/>
</dbReference>
<evidence type="ECO:0000256" key="9">
    <source>
        <dbReference type="HAMAP-Rule" id="MF_03178"/>
    </source>
</evidence>
<dbReference type="InterPro" id="IPR008254">
    <property type="entry name" value="Flavodoxin/NO_synth"/>
</dbReference>
<keyword evidence="3 9" id="KW-0963">Cytoplasm</keyword>
<keyword evidence="7 9" id="KW-0521">NADP</keyword>
<dbReference type="AlphaFoldDB" id="A0A0C3QI40"/>
<comment type="subcellular location">
    <subcellularLocation>
        <location evidence="9">Cytoplasm</location>
    </subcellularLocation>
    <subcellularLocation>
        <location evidence="9">Mitochondrion</location>
    </subcellularLocation>
    <text evidence="9">Relocalizes to mitochondria after H(2)O(2) exposure.</text>
</comment>
<dbReference type="Pfam" id="PF00258">
    <property type="entry name" value="Flavodoxin_1"/>
    <property type="match status" value="1"/>
</dbReference>
<feature type="binding site" evidence="9">
    <location>
        <position position="358"/>
    </location>
    <ligand>
        <name>FAD</name>
        <dbReference type="ChEBI" id="CHEBI:57692"/>
    </ligand>
</feature>
<evidence type="ECO:0000259" key="10">
    <source>
        <dbReference type="PROSITE" id="PS50902"/>
    </source>
</evidence>
<dbReference type="SUPFAM" id="SSF52343">
    <property type="entry name" value="Ferredoxin reductase-like, C-terminal NADP-linked domain"/>
    <property type="match status" value="1"/>
</dbReference>
<comment type="similarity">
    <text evidence="9">In the C-terminal section; belongs to the flavoprotein pyridine nucleotide cytochrome reductase family.</text>
</comment>
<dbReference type="InterPro" id="IPR001709">
    <property type="entry name" value="Flavoprot_Pyr_Nucl_cyt_Rdtase"/>
</dbReference>
<evidence type="ECO:0000313" key="12">
    <source>
        <dbReference type="EMBL" id="KIO26386.1"/>
    </source>
</evidence>
<feature type="binding site" evidence="9">
    <location>
        <begin position="518"/>
        <end position="519"/>
    </location>
    <ligand>
        <name>NADP(+)</name>
        <dbReference type="ChEBI" id="CHEBI:58349"/>
    </ligand>
</feature>
<dbReference type="InterPro" id="IPR001094">
    <property type="entry name" value="Flavdoxin-like"/>
</dbReference>
<dbReference type="PROSITE" id="PS51384">
    <property type="entry name" value="FAD_FR"/>
    <property type="match status" value="1"/>
</dbReference>
<comment type="subunit">
    <text evidence="9">Interacts with DRE2; as part of the cytosolic iron-sulfur (Fe-S) protein assembly (CIA) machinery.</text>
</comment>
<feature type="binding site" evidence="9">
    <location>
        <position position="145"/>
    </location>
    <ligand>
        <name>FMN</name>
        <dbReference type="ChEBI" id="CHEBI:58210"/>
    </ligand>
</feature>
<evidence type="ECO:0000256" key="5">
    <source>
        <dbReference type="ARBA" id="ARBA00022643"/>
    </source>
</evidence>
<dbReference type="InterPro" id="IPR017938">
    <property type="entry name" value="Riboflavin_synthase-like_b-brl"/>
</dbReference>
<dbReference type="PRINTS" id="PR00371">
    <property type="entry name" value="FPNCR"/>
</dbReference>
<feature type="binding site" evidence="9">
    <location>
        <position position="600"/>
    </location>
    <ligand>
        <name>FAD</name>
        <dbReference type="ChEBI" id="CHEBI:57692"/>
    </ligand>
</feature>
<dbReference type="Gene3D" id="3.40.50.360">
    <property type="match status" value="1"/>
</dbReference>
<accession>A0A0C3QI40</accession>
<dbReference type="InterPro" id="IPR017927">
    <property type="entry name" value="FAD-bd_FR_type"/>
</dbReference>
<reference evidence="12 13" key="1">
    <citation type="submission" date="2014-04" db="EMBL/GenBank/DDBJ databases">
        <authorList>
            <consortium name="DOE Joint Genome Institute"/>
            <person name="Kuo A."/>
            <person name="Girlanda M."/>
            <person name="Perotto S."/>
            <person name="Kohler A."/>
            <person name="Nagy L.G."/>
            <person name="Floudas D."/>
            <person name="Copeland A."/>
            <person name="Barry K.W."/>
            <person name="Cichocki N."/>
            <person name="Veneault-Fourrey C."/>
            <person name="LaButti K."/>
            <person name="Lindquist E.A."/>
            <person name="Lipzen A."/>
            <person name="Lundell T."/>
            <person name="Morin E."/>
            <person name="Murat C."/>
            <person name="Sun H."/>
            <person name="Tunlid A."/>
            <person name="Henrissat B."/>
            <person name="Grigoriev I.V."/>
            <person name="Hibbett D.S."/>
            <person name="Martin F."/>
            <person name="Nordberg H.P."/>
            <person name="Cantor M.N."/>
            <person name="Hua S.X."/>
        </authorList>
    </citation>
    <scope>NUCLEOTIDE SEQUENCE [LARGE SCALE GENOMIC DNA]</scope>
    <source>
        <strain evidence="12 13">MUT 4182</strain>
    </source>
</reference>
<dbReference type="OrthoDB" id="1856718at2759"/>